<protein>
    <submittedName>
        <fullName evidence="2">Uncharacterized protein</fullName>
    </submittedName>
</protein>
<proteinExistence type="predicted"/>
<keyword evidence="1" id="KW-0472">Membrane</keyword>
<evidence type="ECO:0000256" key="1">
    <source>
        <dbReference type="SAM" id="Phobius"/>
    </source>
</evidence>
<accession>A0A4D6X5T7</accession>
<dbReference type="AlphaFoldDB" id="A0A4D6X5T7"/>
<sequence>MIPIDMPLMLLGYMIFIFSEVFLWLLIAWLVAWLIPRSRRYMLARRWRYGLLGVLLAVGCVPYVELNFSHWQEWRAHNPRLEHEEVLGDLVLPAGTRVHLDYPEPTNDWTGKPLPYGLQSLDGAEFECAPGNIKGFQVRSLKLRGYDATLQTLAAHEIEGWRCEAGQVEFKISPKAQLRFADWQLYHCTLAAGTKLGGIVWPGPVTLFLDRDGWDARADEASITQLGMALRWFSMRGERPYGPARGWDGTLNQPADFGPVQYPADVHVEHYKGQLLFSVPVDAQALDRRTNTPIEGGNTVVHSLAGDVLQVRPSRKLGDPYPDAVVVP</sequence>
<reference evidence="3" key="1">
    <citation type="submission" date="2019-04" db="EMBL/GenBank/DDBJ databases">
        <title>Genome sequence of Pseudomonas putida 1290, an auxin catabolizing strain.</title>
        <authorList>
            <person name="Laird T.S."/>
            <person name="Leveau J.H.J."/>
        </authorList>
    </citation>
    <scope>NUCLEOTIDE SEQUENCE [LARGE SCALE GENOMIC DNA]</scope>
    <source>
        <strain evidence="3">1290</strain>
    </source>
</reference>
<keyword evidence="1" id="KW-1133">Transmembrane helix</keyword>
<organism evidence="2 3">
    <name type="scientific">Pseudomonas putida</name>
    <name type="common">Arthrobacter siderocapsulatus</name>
    <dbReference type="NCBI Taxonomy" id="303"/>
    <lineage>
        <taxon>Bacteria</taxon>
        <taxon>Pseudomonadati</taxon>
        <taxon>Pseudomonadota</taxon>
        <taxon>Gammaproteobacteria</taxon>
        <taxon>Pseudomonadales</taxon>
        <taxon>Pseudomonadaceae</taxon>
        <taxon>Pseudomonas</taxon>
    </lineage>
</organism>
<gene>
    <name evidence="2" type="ORF">E6B08_04795</name>
</gene>
<dbReference type="RefSeq" id="WP_136912968.1">
    <property type="nucleotide sequence ID" value="NZ_CP039371.1"/>
</dbReference>
<name>A0A4D6X5T7_PSEPU</name>
<feature type="transmembrane region" description="Helical" evidence="1">
    <location>
        <begin position="47"/>
        <end position="64"/>
    </location>
</feature>
<evidence type="ECO:0000313" key="3">
    <source>
        <dbReference type="Proteomes" id="UP000298551"/>
    </source>
</evidence>
<keyword evidence="1" id="KW-0812">Transmembrane</keyword>
<feature type="transmembrane region" description="Helical" evidence="1">
    <location>
        <begin position="12"/>
        <end position="35"/>
    </location>
</feature>
<dbReference type="EMBL" id="CP039371">
    <property type="protein sequence ID" value="QCI10762.1"/>
    <property type="molecule type" value="Genomic_DNA"/>
</dbReference>
<evidence type="ECO:0000313" key="2">
    <source>
        <dbReference type="EMBL" id="QCI10762.1"/>
    </source>
</evidence>
<dbReference type="Proteomes" id="UP000298551">
    <property type="component" value="Chromosome"/>
</dbReference>
<dbReference type="OrthoDB" id="7001223at2"/>